<evidence type="ECO:0000313" key="1">
    <source>
        <dbReference type="EnsemblPlants" id="AET4Gv20091800.16"/>
    </source>
</evidence>
<keyword evidence="2" id="KW-1185">Reference proteome</keyword>
<dbReference type="AlphaFoldDB" id="A0A453H752"/>
<reference evidence="1" key="5">
    <citation type="journal article" date="2021" name="G3 (Bethesda)">
        <title>Aegilops tauschii genome assembly Aet v5.0 features greater sequence contiguity and improved annotation.</title>
        <authorList>
            <person name="Wang L."/>
            <person name="Zhu T."/>
            <person name="Rodriguez J.C."/>
            <person name="Deal K.R."/>
            <person name="Dubcovsky J."/>
            <person name="McGuire P.E."/>
            <person name="Lux T."/>
            <person name="Spannagl M."/>
            <person name="Mayer K.F.X."/>
            <person name="Baldrich P."/>
            <person name="Meyers B.C."/>
            <person name="Huo N."/>
            <person name="Gu Y.Q."/>
            <person name="Zhou H."/>
            <person name="Devos K.M."/>
            <person name="Bennetzen J.L."/>
            <person name="Unver T."/>
            <person name="Budak H."/>
            <person name="Gulick P.J."/>
            <person name="Galiba G."/>
            <person name="Kalapos B."/>
            <person name="Nelson D.R."/>
            <person name="Li P."/>
            <person name="You F.M."/>
            <person name="Luo M.C."/>
            <person name="Dvorak J."/>
        </authorList>
    </citation>
    <scope>NUCLEOTIDE SEQUENCE [LARGE SCALE GENOMIC DNA]</scope>
    <source>
        <strain evidence="1">cv. AL8/78</strain>
    </source>
</reference>
<evidence type="ECO:0008006" key="3">
    <source>
        <dbReference type="Google" id="ProtNLM"/>
    </source>
</evidence>
<dbReference type="Gramene" id="AET4Gv20091800.16">
    <property type="protein sequence ID" value="AET4Gv20091800.16"/>
    <property type="gene ID" value="AET4Gv20091800"/>
</dbReference>
<organism evidence="1 2">
    <name type="scientific">Aegilops tauschii subsp. strangulata</name>
    <name type="common">Goatgrass</name>
    <dbReference type="NCBI Taxonomy" id="200361"/>
    <lineage>
        <taxon>Eukaryota</taxon>
        <taxon>Viridiplantae</taxon>
        <taxon>Streptophyta</taxon>
        <taxon>Embryophyta</taxon>
        <taxon>Tracheophyta</taxon>
        <taxon>Spermatophyta</taxon>
        <taxon>Magnoliopsida</taxon>
        <taxon>Liliopsida</taxon>
        <taxon>Poales</taxon>
        <taxon>Poaceae</taxon>
        <taxon>BOP clade</taxon>
        <taxon>Pooideae</taxon>
        <taxon>Triticodae</taxon>
        <taxon>Triticeae</taxon>
        <taxon>Triticinae</taxon>
        <taxon>Aegilops</taxon>
    </lineage>
</organism>
<reference evidence="1" key="3">
    <citation type="journal article" date="2017" name="Nature">
        <title>Genome sequence of the progenitor of the wheat D genome Aegilops tauschii.</title>
        <authorList>
            <person name="Luo M.C."/>
            <person name="Gu Y.Q."/>
            <person name="Puiu D."/>
            <person name="Wang H."/>
            <person name="Twardziok S.O."/>
            <person name="Deal K.R."/>
            <person name="Huo N."/>
            <person name="Zhu T."/>
            <person name="Wang L."/>
            <person name="Wang Y."/>
            <person name="McGuire P.E."/>
            <person name="Liu S."/>
            <person name="Long H."/>
            <person name="Ramasamy R.K."/>
            <person name="Rodriguez J.C."/>
            <person name="Van S.L."/>
            <person name="Yuan L."/>
            <person name="Wang Z."/>
            <person name="Xia Z."/>
            <person name="Xiao L."/>
            <person name="Anderson O.D."/>
            <person name="Ouyang S."/>
            <person name="Liang Y."/>
            <person name="Zimin A.V."/>
            <person name="Pertea G."/>
            <person name="Qi P."/>
            <person name="Bennetzen J.L."/>
            <person name="Dai X."/>
            <person name="Dawson M.W."/>
            <person name="Muller H.G."/>
            <person name="Kugler K."/>
            <person name="Rivarola-Duarte L."/>
            <person name="Spannagl M."/>
            <person name="Mayer K.F.X."/>
            <person name="Lu F.H."/>
            <person name="Bevan M.W."/>
            <person name="Leroy P."/>
            <person name="Li P."/>
            <person name="You F.M."/>
            <person name="Sun Q."/>
            <person name="Liu Z."/>
            <person name="Lyons E."/>
            <person name="Wicker T."/>
            <person name="Salzberg S.L."/>
            <person name="Devos K.M."/>
            <person name="Dvorak J."/>
        </authorList>
    </citation>
    <scope>NUCLEOTIDE SEQUENCE [LARGE SCALE GENOMIC DNA]</scope>
    <source>
        <strain evidence="1">cv. AL8/78</strain>
    </source>
</reference>
<name>A0A453H752_AEGTS</name>
<reference evidence="2" key="1">
    <citation type="journal article" date="2014" name="Science">
        <title>Ancient hybridizations among the ancestral genomes of bread wheat.</title>
        <authorList>
            <consortium name="International Wheat Genome Sequencing Consortium,"/>
            <person name="Marcussen T."/>
            <person name="Sandve S.R."/>
            <person name="Heier L."/>
            <person name="Spannagl M."/>
            <person name="Pfeifer M."/>
            <person name="Jakobsen K.S."/>
            <person name="Wulff B.B."/>
            <person name="Steuernagel B."/>
            <person name="Mayer K.F."/>
            <person name="Olsen O.A."/>
        </authorList>
    </citation>
    <scope>NUCLEOTIDE SEQUENCE [LARGE SCALE GENOMIC DNA]</scope>
    <source>
        <strain evidence="2">cv. AL8/78</strain>
    </source>
</reference>
<reference evidence="2" key="2">
    <citation type="journal article" date="2017" name="Nat. Plants">
        <title>The Aegilops tauschii genome reveals multiple impacts of transposons.</title>
        <authorList>
            <person name="Zhao G."/>
            <person name="Zou C."/>
            <person name="Li K."/>
            <person name="Wang K."/>
            <person name="Li T."/>
            <person name="Gao L."/>
            <person name="Zhang X."/>
            <person name="Wang H."/>
            <person name="Yang Z."/>
            <person name="Liu X."/>
            <person name="Jiang W."/>
            <person name="Mao L."/>
            <person name="Kong X."/>
            <person name="Jiao Y."/>
            <person name="Jia J."/>
        </authorList>
    </citation>
    <scope>NUCLEOTIDE SEQUENCE [LARGE SCALE GENOMIC DNA]</scope>
    <source>
        <strain evidence="2">cv. AL8/78</strain>
    </source>
</reference>
<sequence>MFTSILSCELAYAVHTIHSVLSQARAYCHSITQAQHEARRARPATVAADSSKKQSLWCWRWRERRWHYQVVSQGWKLGSRCRRWHPAQAASFKTTRRKVVFNSMLRQLFSDGGLTVDARDGRVAFHIGCAGHWYWWPSPLTHVPSERVSV</sequence>
<accession>A0A453H752</accession>
<dbReference type="EnsemblPlants" id="AET4Gv20091800.16">
    <property type="protein sequence ID" value="AET4Gv20091800.16"/>
    <property type="gene ID" value="AET4Gv20091800"/>
</dbReference>
<proteinExistence type="predicted"/>
<protein>
    <recommendedName>
        <fullName evidence="3">Secreted protein</fullName>
    </recommendedName>
</protein>
<reference evidence="1" key="4">
    <citation type="submission" date="2019-03" db="UniProtKB">
        <authorList>
            <consortium name="EnsemblPlants"/>
        </authorList>
    </citation>
    <scope>IDENTIFICATION</scope>
</reference>
<dbReference type="Proteomes" id="UP000015105">
    <property type="component" value="Chromosome 4D"/>
</dbReference>
<evidence type="ECO:0000313" key="2">
    <source>
        <dbReference type="Proteomes" id="UP000015105"/>
    </source>
</evidence>